<reference evidence="1" key="1">
    <citation type="journal article" date="2014" name="Front. Microbiol.">
        <title>High frequency of phylogenetically diverse reductive dehalogenase-homologous genes in deep subseafloor sedimentary metagenomes.</title>
        <authorList>
            <person name="Kawai M."/>
            <person name="Futagami T."/>
            <person name="Toyoda A."/>
            <person name="Takaki Y."/>
            <person name="Nishi S."/>
            <person name="Hori S."/>
            <person name="Arai W."/>
            <person name="Tsubouchi T."/>
            <person name="Morono Y."/>
            <person name="Uchiyama I."/>
            <person name="Ito T."/>
            <person name="Fujiyama A."/>
            <person name="Inagaki F."/>
            <person name="Takami H."/>
        </authorList>
    </citation>
    <scope>NUCLEOTIDE SEQUENCE</scope>
    <source>
        <strain evidence="1">Expedition CK06-06</strain>
    </source>
</reference>
<comment type="caution">
    <text evidence="1">The sequence shown here is derived from an EMBL/GenBank/DDBJ whole genome shotgun (WGS) entry which is preliminary data.</text>
</comment>
<dbReference type="EMBL" id="BARU01032163">
    <property type="protein sequence ID" value="GAH67903.1"/>
    <property type="molecule type" value="Genomic_DNA"/>
</dbReference>
<accession>X1JDR0</accession>
<dbReference type="AlphaFoldDB" id="X1JDR0"/>
<gene>
    <name evidence="1" type="ORF">S03H2_50756</name>
</gene>
<evidence type="ECO:0000313" key="1">
    <source>
        <dbReference type="EMBL" id="GAH67903.1"/>
    </source>
</evidence>
<name>X1JDR0_9ZZZZ</name>
<protein>
    <recommendedName>
        <fullName evidence="2">Core-binding (CB) domain-containing protein</fullName>
    </recommendedName>
</protein>
<proteinExistence type="predicted"/>
<feature type="non-terminal residue" evidence="1">
    <location>
        <position position="149"/>
    </location>
</feature>
<sequence>MIYLEYFKYMDVYTLFGKIMENNKIDQFFDKQLITVYNTKRIYRLNIENYFKRIDKDIDTYLQNNTYEQIENDIRKIYLGFKKIEKPPLSIRTYFNSIKQFLISNDRKIRDLEIWDTLKNSLKGSEAATDDFIPNQKDIKTVLAHGNAL</sequence>
<organism evidence="1">
    <name type="scientific">marine sediment metagenome</name>
    <dbReference type="NCBI Taxonomy" id="412755"/>
    <lineage>
        <taxon>unclassified sequences</taxon>
        <taxon>metagenomes</taxon>
        <taxon>ecological metagenomes</taxon>
    </lineage>
</organism>
<evidence type="ECO:0008006" key="2">
    <source>
        <dbReference type="Google" id="ProtNLM"/>
    </source>
</evidence>